<evidence type="ECO:0000313" key="4">
    <source>
        <dbReference type="Proteomes" id="UP001153714"/>
    </source>
</evidence>
<dbReference type="GO" id="GO:0005737">
    <property type="term" value="C:cytoplasm"/>
    <property type="evidence" value="ECO:0007669"/>
    <property type="project" value="TreeGrafter"/>
</dbReference>
<dbReference type="Gene3D" id="3.40.50.150">
    <property type="entry name" value="Vaccinia Virus protein VP39"/>
    <property type="match status" value="1"/>
</dbReference>
<dbReference type="Pfam" id="PF13679">
    <property type="entry name" value="Methyltransf_32"/>
    <property type="match status" value="1"/>
</dbReference>
<accession>A0A9N9WFE1</accession>
<dbReference type="InterPro" id="IPR036282">
    <property type="entry name" value="Glutathione-S-Trfase_C_sf"/>
</dbReference>
<reference evidence="3" key="1">
    <citation type="submission" date="2021-12" db="EMBL/GenBank/DDBJ databases">
        <authorList>
            <person name="King R."/>
        </authorList>
    </citation>
    <scope>NUCLEOTIDE SEQUENCE</scope>
</reference>
<dbReference type="InterPro" id="IPR025714">
    <property type="entry name" value="Methyltranfer_dom"/>
</dbReference>
<name>A0A9N9WFE1_9NEOP</name>
<dbReference type="InterPro" id="IPR029063">
    <property type="entry name" value="SAM-dependent_MTases_sf"/>
</dbReference>
<evidence type="ECO:0000256" key="1">
    <source>
        <dbReference type="ARBA" id="ARBA00008797"/>
    </source>
</evidence>
<dbReference type="PANTHER" id="PTHR13369:SF0">
    <property type="entry name" value="GLUTATHIONE S-TRANSFERASE C-TERMINAL DOMAIN-CONTAINING PROTEIN"/>
    <property type="match status" value="1"/>
</dbReference>
<dbReference type="SUPFAM" id="SSF53335">
    <property type="entry name" value="S-adenosyl-L-methionine-dependent methyltransferases"/>
    <property type="match status" value="1"/>
</dbReference>
<comment type="similarity">
    <text evidence="1">Belongs to the GSTCD family.</text>
</comment>
<evidence type="ECO:0000313" key="3">
    <source>
        <dbReference type="EMBL" id="CAG9788605.1"/>
    </source>
</evidence>
<proteinExistence type="inferred from homology"/>
<dbReference type="PANTHER" id="PTHR13369">
    <property type="match status" value="1"/>
</dbReference>
<dbReference type="Proteomes" id="UP001153714">
    <property type="component" value="Chromosome 2"/>
</dbReference>
<dbReference type="FunFam" id="3.40.50.150:FF:000725">
    <property type="entry name" value="Glutathione S-transferase, C-terminal domain-containing"/>
    <property type="match status" value="1"/>
</dbReference>
<dbReference type="EMBL" id="OU893333">
    <property type="protein sequence ID" value="CAG9788605.1"/>
    <property type="molecule type" value="Genomic_DNA"/>
</dbReference>
<reference evidence="3" key="2">
    <citation type="submission" date="2022-10" db="EMBL/GenBank/DDBJ databases">
        <authorList>
            <consortium name="ENA_rothamsted_submissions"/>
            <consortium name="culmorum"/>
            <person name="King R."/>
        </authorList>
    </citation>
    <scope>NUCLEOTIDE SEQUENCE</scope>
</reference>
<dbReference type="OrthoDB" id="206598at2759"/>
<dbReference type="SUPFAM" id="SSF47616">
    <property type="entry name" value="GST C-terminal domain-like"/>
    <property type="match status" value="1"/>
</dbReference>
<sequence>MENNLVFLESYTDFVDYGESRKISLSLESCIIFCIYKYCAPKGLKLKLVATKERKDVIAIEIMESGLEFADNEKISWQVTSCVFPVALLEDTIITGLCAVARHIAKYKTGARNSNEHEEGILGFRKSCLQAPNEVSIWTKFCEVDIIKTVREILICNKLNELPKHLVRFENHLSKPVRVHNVYKMARTMKKKNITRLEELKIIEEKIETEKKVRSSKSRKWKSNIRKASQIDSSVAIEDLNISHQFAEGPFFTLADLVLLPSYRILIQLIGISVFGSLLPLTLQWYERLTNIPEIKVINDIIDKIQCKLVSIDQTVIVPTTEVVSLYKCDPTRHNPKKKLFTKEEDIENALSTLKEGMMINVIANQLNSKWDWNNIPDGANPAAGHLPDARINRKSQQLENLTLAVLSVAKDGDKIVDFCSGSGHLGILIAYLLPKCTVVLLENKEQSLLRARKRVHDMKLKNVFFFQCNLDFFIGKFDIGIALHACGIASDLVLDKCLKTKAKFILCPCCYGSLHSTDRLMYPRSHKFKGVSINQYLCICHAADQTHDEHPLTQRGDLCMAVVDSDRARLAEEFGYTVTLSRLKPLSCTPKNNLLIGVPS</sequence>
<keyword evidence="4" id="KW-1185">Reference proteome</keyword>
<feature type="domain" description="Methyltransferase" evidence="2">
    <location>
        <begin position="397"/>
        <end position="516"/>
    </location>
</feature>
<protein>
    <recommendedName>
        <fullName evidence="2">Methyltransferase domain-containing protein</fullName>
    </recommendedName>
</protein>
<dbReference type="AlphaFoldDB" id="A0A9N9WFE1"/>
<gene>
    <name evidence="3" type="ORF">DIATSA_LOCUS6400</name>
</gene>
<evidence type="ECO:0000259" key="2">
    <source>
        <dbReference type="Pfam" id="PF13679"/>
    </source>
</evidence>
<organism evidence="3 4">
    <name type="scientific">Diatraea saccharalis</name>
    <name type="common">sugarcane borer</name>
    <dbReference type="NCBI Taxonomy" id="40085"/>
    <lineage>
        <taxon>Eukaryota</taxon>
        <taxon>Metazoa</taxon>
        <taxon>Ecdysozoa</taxon>
        <taxon>Arthropoda</taxon>
        <taxon>Hexapoda</taxon>
        <taxon>Insecta</taxon>
        <taxon>Pterygota</taxon>
        <taxon>Neoptera</taxon>
        <taxon>Endopterygota</taxon>
        <taxon>Lepidoptera</taxon>
        <taxon>Glossata</taxon>
        <taxon>Ditrysia</taxon>
        <taxon>Pyraloidea</taxon>
        <taxon>Crambidae</taxon>
        <taxon>Crambinae</taxon>
        <taxon>Diatraea</taxon>
    </lineage>
</organism>